<dbReference type="EMBL" id="LR134190">
    <property type="protein sequence ID" value="VEB55323.1"/>
    <property type="molecule type" value="Genomic_DNA"/>
</dbReference>
<sequence>MEIRQITELVARTICLSGVSDSAAAIVTISAPIKENMVINMALNTAPKPLGIKPP</sequence>
<organism evidence="1 2">
    <name type="scientific">Salmonella enterica I</name>
    <dbReference type="NCBI Taxonomy" id="59201"/>
    <lineage>
        <taxon>Bacteria</taxon>
        <taxon>Pseudomonadati</taxon>
        <taxon>Pseudomonadota</taxon>
        <taxon>Gammaproteobacteria</taxon>
        <taxon>Enterobacterales</taxon>
        <taxon>Enterobacteriaceae</taxon>
        <taxon>Salmonella</taxon>
    </lineage>
</organism>
<gene>
    <name evidence="1" type="ORF">NCTC6754_03775</name>
</gene>
<dbReference type="AlphaFoldDB" id="A0A447TX73"/>
<accession>A0A447TX73</accession>
<dbReference type="Proteomes" id="UP000269208">
    <property type="component" value="Chromosome"/>
</dbReference>
<protein>
    <submittedName>
        <fullName evidence="1">Uncharacterized protein</fullName>
    </submittedName>
</protein>
<reference evidence="1 2" key="1">
    <citation type="submission" date="2018-12" db="EMBL/GenBank/DDBJ databases">
        <authorList>
            <consortium name="Pathogen Informatics"/>
        </authorList>
    </citation>
    <scope>NUCLEOTIDE SEQUENCE [LARGE SCALE GENOMIC DNA]</scope>
    <source>
        <strain evidence="1 2">NCTC6754</strain>
    </source>
</reference>
<name>A0A447TX73_SALET</name>
<evidence type="ECO:0000313" key="2">
    <source>
        <dbReference type="Proteomes" id="UP000269208"/>
    </source>
</evidence>
<proteinExistence type="predicted"/>
<evidence type="ECO:0000313" key="1">
    <source>
        <dbReference type="EMBL" id="VEB55323.1"/>
    </source>
</evidence>